<proteinExistence type="predicted"/>
<dbReference type="AlphaFoldDB" id="X1TEX8"/>
<comment type="caution">
    <text evidence="1">The sequence shown here is derived from an EMBL/GenBank/DDBJ whole genome shotgun (WGS) entry which is preliminary data.</text>
</comment>
<organism evidence="1">
    <name type="scientific">marine sediment metagenome</name>
    <dbReference type="NCBI Taxonomy" id="412755"/>
    <lineage>
        <taxon>unclassified sequences</taxon>
        <taxon>metagenomes</taxon>
        <taxon>ecological metagenomes</taxon>
    </lineage>
</organism>
<dbReference type="EMBL" id="BARW01006627">
    <property type="protein sequence ID" value="GAI78574.1"/>
    <property type="molecule type" value="Genomic_DNA"/>
</dbReference>
<dbReference type="Gene3D" id="3.90.550.10">
    <property type="entry name" value="Spore Coat Polysaccharide Biosynthesis Protein SpsA, Chain A"/>
    <property type="match status" value="1"/>
</dbReference>
<evidence type="ECO:0008006" key="2">
    <source>
        <dbReference type="Google" id="ProtNLM"/>
    </source>
</evidence>
<reference evidence="1" key="1">
    <citation type="journal article" date="2014" name="Front. Microbiol.">
        <title>High frequency of phylogenetically diverse reductive dehalogenase-homologous genes in deep subseafloor sedimentary metagenomes.</title>
        <authorList>
            <person name="Kawai M."/>
            <person name="Futagami T."/>
            <person name="Toyoda A."/>
            <person name="Takaki Y."/>
            <person name="Nishi S."/>
            <person name="Hori S."/>
            <person name="Arai W."/>
            <person name="Tsubouchi T."/>
            <person name="Morono Y."/>
            <person name="Uchiyama I."/>
            <person name="Ito T."/>
            <person name="Fujiyama A."/>
            <person name="Inagaki F."/>
            <person name="Takami H."/>
        </authorList>
    </citation>
    <scope>NUCLEOTIDE SEQUENCE</scope>
    <source>
        <strain evidence="1">Expedition CK06-06</strain>
    </source>
</reference>
<sequence>DVIEKIGGFDSKYGLGNFEDDDFCLRAVLAGFESWIARDCFVHHFGGVTFVGAGIDYRKSLLKNWEIFKRKWGIPEEINYGATYDMTEVLRGGFIPSRHYCPLS</sequence>
<feature type="non-terminal residue" evidence="1">
    <location>
        <position position="1"/>
    </location>
</feature>
<accession>X1TEX8</accession>
<name>X1TEX8_9ZZZZ</name>
<dbReference type="InterPro" id="IPR029044">
    <property type="entry name" value="Nucleotide-diphossugar_trans"/>
</dbReference>
<evidence type="ECO:0000313" key="1">
    <source>
        <dbReference type="EMBL" id="GAI78574.1"/>
    </source>
</evidence>
<dbReference type="SUPFAM" id="SSF53448">
    <property type="entry name" value="Nucleotide-diphospho-sugar transferases"/>
    <property type="match status" value="1"/>
</dbReference>
<protein>
    <recommendedName>
        <fullName evidence="2">Galactosyltransferase C-terminal domain-containing protein</fullName>
    </recommendedName>
</protein>
<gene>
    <name evidence="1" type="ORF">S12H4_13927</name>
</gene>